<feature type="compositionally biased region" description="Basic and acidic residues" evidence="1">
    <location>
        <begin position="51"/>
        <end position="60"/>
    </location>
</feature>
<dbReference type="EMBL" id="QXFV01001227">
    <property type="protein sequence ID" value="KAE9011389.1"/>
    <property type="molecule type" value="Genomic_DNA"/>
</dbReference>
<evidence type="ECO:0000313" key="2">
    <source>
        <dbReference type="EMBL" id="KAE8961088.1"/>
    </source>
</evidence>
<proteinExistence type="predicted"/>
<feature type="region of interest" description="Disordered" evidence="1">
    <location>
        <begin position="1"/>
        <end position="62"/>
    </location>
</feature>
<evidence type="ECO:0000313" key="5">
    <source>
        <dbReference type="Proteomes" id="UP000429607"/>
    </source>
</evidence>
<feature type="compositionally biased region" description="Basic residues" evidence="1">
    <location>
        <begin position="13"/>
        <end position="25"/>
    </location>
</feature>
<dbReference type="AlphaFoldDB" id="A0A6A3KX22"/>
<comment type="caution">
    <text evidence="3">The sequence shown here is derived from an EMBL/GenBank/DDBJ whole genome shotgun (WGS) entry which is preliminary data.</text>
</comment>
<dbReference type="Proteomes" id="UP000435112">
    <property type="component" value="Unassembled WGS sequence"/>
</dbReference>
<sequence>MSTTPTISPQKRDRFKKLQPNKQPRRIINVNDEEETKSAEPMTPAPRASRQRSDHSDRIIKNNRNANTAYNWFREDNEWFNKYLKYITSNDSELNKVISRKGKANKKAELVKWVHDNIGVVPATNDSTFTKQNIVDVDIVAVDLTSRNREDQASEVIAGNVGDPQTSHAINDENTRTSYKMYLDDPTRFRKYNRYIRREDPELAKSISRHAKDSKTDMIKWVENNSLDIYIQSLRRDRQASLILYKPILEYFCNI</sequence>
<dbReference type="Proteomes" id="UP000434957">
    <property type="component" value="Unassembled WGS sequence"/>
</dbReference>
<evidence type="ECO:0000313" key="3">
    <source>
        <dbReference type="EMBL" id="KAE9011389.1"/>
    </source>
</evidence>
<evidence type="ECO:0000256" key="1">
    <source>
        <dbReference type="SAM" id="MobiDB-lite"/>
    </source>
</evidence>
<accession>A0A6A3KX22</accession>
<protein>
    <submittedName>
        <fullName evidence="3">Uncharacterized protein</fullName>
    </submittedName>
</protein>
<dbReference type="EMBL" id="QXFU01006409">
    <property type="protein sequence ID" value="KAE8961088.1"/>
    <property type="molecule type" value="Genomic_DNA"/>
</dbReference>
<dbReference type="Proteomes" id="UP000429607">
    <property type="component" value="Unassembled WGS sequence"/>
</dbReference>
<dbReference type="EMBL" id="QXFT01000146">
    <property type="protein sequence ID" value="KAE9353171.1"/>
    <property type="molecule type" value="Genomic_DNA"/>
</dbReference>
<name>A0A6A3KX22_9STRA</name>
<keyword evidence="6" id="KW-1185">Reference proteome</keyword>
<reference evidence="5 7" key="1">
    <citation type="submission" date="2018-09" db="EMBL/GenBank/DDBJ databases">
        <title>Genomic investigation of the strawberry pathogen Phytophthora fragariae indicates pathogenicity is determined by transcriptional variation in three key races.</title>
        <authorList>
            <person name="Adams T.M."/>
            <person name="Armitage A.D."/>
            <person name="Sobczyk M.K."/>
            <person name="Bates H.J."/>
            <person name="Dunwell J.M."/>
            <person name="Nellist C.F."/>
            <person name="Harrison R.J."/>
        </authorList>
    </citation>
    <scope>NUCLEOTIDE SEQUENCE [LARGE SCALE GENOMIC DNA]</scope>
    <source>
        <strain evidence="3 5">SCRP249</strain>
        <strain evidence="2 7">SCRP324</strain>
        <strain evidence="4 6">SCRP333</strain>
    </source>
</reference>
<evidence type="ECO:0000313" key="6">
    <source>
        <dbReference type="Proteomes" id="UP000434957"/>
    </source>
</evidence>
<evidence type="ECO:0000313" key="4">
    <source>
        <dbReference type="EMBL" id="KAE9353171.1"/>
    </source>
</evidence>
<evidence type="ECO:0000313" key="7">
    <source>
        <dbReference type="Proteomes" id="UP000435112"/>
    </source>
</evidence>
<gene>
    <name evidence="3" type="ORF">PR001_g15923</name>
    <name evidence="2" type="ORF">PR002_g30015</name>
    <name evidence="4" type="ORF">PR003_g4002</name>
</gene>
<organism evidence="3 5">
    <name type="scientific">Phytophthora rubi</name>
    <dbReference type="NCBI Taxonomy" id="129364"/>
    <lineage>
        <taxon>Eukaryota</taxon>
        <taxon>Sar</taxon>
        <taxon>Stramenopiles</taxon>
        <taxon>Oomycota</taxon>
        <taxon>Peronosporomycetes</taxon>
        <taxon>Peronosporales</taxon>
        <taxon>Peronosporaceae</taxon>
        <taxon>Phytophthora</taxon>
    </lineage>
</organism>
<dbReference type="OrthoDB" id="10446370at2759"/>